<organism evidence="7 8">
    <name type="scientific">Kordiimonas lacus</name>
    <dbReference type="NCBI Taxonomy" id="637679"/>
    <lineage>
        <taxon>Bacteria</taxon>
        <taxon>Pseudomonadati</taxon>
        <taxon>Pseudomonadota</taxon>
        <taxon>Alphaproteobacteria</taxon>
        <taxon>Kordiimonadales</taxon>
        <taxon>Kordiimonadaceae</taxon>
        <taxon>Kordiimonas</taxon>
    </lineage>
</organism>
<dbReference type="STRING" id="637679.GCA_001550055_00461"/>
<keyword evidence="5" id="KW-0676">Redox-active center</keyword>
<dbReference type="InterPro" id="IPR004799">
    <property type="entry name" value="Periplasmic_diS_OxRdtase_DsbE"/>
</dbReference>
<dbReference type="PANTHER" id="PTHR42852">
    <property type="entry name" value="THIOL:DISULFIDE INTERCHANGE PROTEIN DSBE"/>
    <property type="match status" value="1"/>
</dbReference>
<evidence type="ECO:0000256" key="1">
    <source>
        <dbReference type="ARBA" id="ARBA00004196"/>
    </source>
</evidence>
<dbReference type="AlphaFoldDB" id="A0A1G6U0I8"/>
<comment type="similarity">
    <text evidence="2">Belongs to the thioredoxin family. DsbE subfamily.</text>
</comment>
<dbReference type="InterPro" id="IPR017937">
    <property type="entry name" value="Thioredoxin_CS"/>
</dbReference>
<keyword evidence="4" id="KW-1015">Disulfide bond</keyword>
<dbReference type="Gene3D" id="3.40.30.10">
    <property type="entry name" value="Glutaredoxin"/>
    <property type="match status" value="1"/>
</dbReference>
<comment type="subcellular location">
    <subcellularLocation>
        <location evidence="1">Cell envelope</location>
    </subcellularLocation>
</comment>
<dbReference type="EMBL" id="FNAK01000001">
    <property type="protein sequence ID" value="SDD34849.1"/>
    <property type="molecule type" value="Genomic_DNA"/>
</dbReference>
<gene>
    <name evidence="7" type="ORF">SAMN04488071_0428</name>
</gene>
<dbReference type="InterPro" id="IPR050553">
    <property type="entry name" value="Thioredoxin_ResA/DsbE_sf"/>
</dbReference>
<protein>
    <submittedName>
        <fullName evidence="7">Cytochrome c biogenesis protein CcmG, thiol:disulfide interchange protein DsbE</fullName>
    </submittedName>
</protein>
<evidence type="ECO:0000313" key="7">
    <source>
        <dbReference type="EMBL" id="SDD34849.1"/>
    </source>
</evidence>
<dbReference type="GO" id="GO:0030288">
    <property type="term" value="C:outer membrane-bounded periplasmic space"/>
    <property type="evidence" value="ECO:0007669"/>
    <property type="project" value="InterPro"/>
</dbReference>
<dbReference type="CDD" id="cd03010">
    <property type="entry name" value="TlpA_like_DsbE"/>
    <property type="match status" value="1"/>
</dbReference>
<dbReference type="OrthoDB" id="9799347at2"/>
<keyword evidence="8" id="KW-1185">Reference proteome</keyword>
<accession>A0A1G6U0I8</accession>
<evidence type="ECO:0000313" key="8">
    <source>
        <dbReference type="Proteomes" id="UP000183685"/>
    </source>
</evidence>
<feature type="domain" description="Thioredoxin" evidence="6">
    <location>
        <begin position="34"/>
        <end position="176"/>
    </location>
</feature>
<evidence type="ECO:0000256" key="2">
    <source>
        <dbReference type="ARBA" id="ARBA00007758"/>
    </source>
</evidence>
<dbReference type="RefSeq" id="WP_068308466.1">
    <property type="nucleotide sequence ID" value="NZ_FNAK01000001.1"/>
</dbReference>
<evidence type="ECO:0000256" key="3">
    <source>
        <dbReference type="ARBA" id="ARBA00022748"/>
    </source>
</evidence>
<dbReference type="PROSITE" id="PS00194">
    <property type="entry name" value="THIOREDOXIN_1"/>
    <property type="match status" value="1"/>
</dbReference>
<dbReference type="SUPFAM" id="SSF52833">
    <property type="entry name" value="Thioredoxin-like"/>
    <property type="match status" value="1"/>
</dbReference>
<name>A0A1G6U0I8_9PROT</name>
<dbReference type="InterPro" id="IPR013740">
    <property type="entry name" value="Redoxin"/>
</dbReference>
<dbReference type="NCBIfam" id="TIGR00385">
    <property type="entry name" value="dsbE"/>
    <property type="match status" value="1"/>
</dbReference>
<dbReference type="Proteomes" id="UP000183685">
    <property type="component" value="Unassembled WGS sequence"/>
</dbReference>
<dbReference type="PROSITE" id="PS51352">
    <property type="entry name" value="THIOREDOXIN_2"/>
    <property type="match status" value="1"/>
</dbReference>
<dbReference type="GO" id="GO:0015036">
    <property type="term" value="F:disulfide oxidoreductase activity"/>
    <property type="evidence" value="ECO:0007669"/>
    <property type="project" value="InterPro"/>
</dbReference>
<evidence type="ECO:0000256" key="4">
    <source>
        <dbReference type="ARBA" id="ARBA00023157"/>
    </source>
</evidence>
<dbReference type="InterPro" id="IPR036249">
    <property type="entry name" value="Thioredoxin-like_sf"/>
</dbReference>
<keyword evidence="3" id="KW-0201">Cytochrome c-type biogenesis</keyword>
<proteinExistence type="inferred from homology"/>
<reference evidence="7 8" key="1">
    <citation type="submission" date="2016-10" db="EMBL/GenBank/DDBJ databases">
        <authorList>
            <person name="de Groot N.N."/>
        </authorList>
    </citation>
    <scope>NUCLEOTIDE SEQUENCE [LARGE SCALE GENOMIC DNA]</scope>
    <source>
        <strain evidence="7 8">CGMCC 1.9109</strain>
    </source>
</reference>
<dbReference type="Pfam" id="PF08534">
    <property type="entry name" value="Redoxin"/>
    <property type="match status" value="1"/>
</dbReference>
<sequence>MQRFAPLIIVLALAGLFFMMMTQEGRNPNEIKSVMIGKPAPAFSIPGLEADAPGLTDADLRTGEPVLVNFFASWCVPCRAEHESLMALAREHGATVIGIAYKDTPDRSLAFLDELGNPFAKTGADLDGRVAIDWGVTGVPETFLVDGSGTIVYRHWGPIVGDGLEAQVLPALEALK</sequence>
<evidence type="ECO:0000256" key="5">
    <source>
        <dbReference type="ARBA" id="ARBA00023284"/>
    </source>
</evidence>
<dbReference type="PANTHER" id="PTHR42852:SF6">
    <property type="entry name" value="THIOL:DISULFIDE INTERCHANGE PROTEIN DSBE"/>
    <property type="match status" value="1"/>
</dbReference>
<dbReference type="GO" id="GO:0017004">
    <property type="term" value="P:cytochrome complex assembly"/>
    <property type="evidence" value="ECO:0007669"/>
    <property type="project" value="UniProtKB-KW"/>
</dbReference>
<evidence type="ECO:0000259" key="6">
    <source>
        <dbReference type="PROSITE" id="PS51352"/>
    </source>
</evidence>
<dbReference type="InterPro" id="IPR013766">
    <property type="entry name" value="Thioredoxin_domain"/>
</dbReference>